<evidence type="ECO:0000313" key="16">
    <source>
        <dbReference type="Proteomes" id="UP000559027"/>
    </source>
</evidence>
<dbReference type="PROSITE" id="PS51476">
    <property type="entry name" value="PROTEASOME_BETA_2"/>
    <property type="match status" value="1"/>
</dbReference>
<dbReference type="InterPro" id="IPR001353">
    <property type="entry name" value="Proteasome_sua/b"/>
</dbReference>
<dbReference type="FunFam" id="3.60.20.10:FF:000027">
    <property type="entry name" value="Proteasome subunit beta type-6"/>
    <property type="match status" value="1"/>
</dbReference>
<evidence type="ECO:0000256" key="8">
    <source>
        <dbReference type="ARBA" id="ARBA00022729"/>
    </source>
</evidence>
<evidence type="ECO:0000256" key="10">
    <source>
        <dbReference type="ARBA" id="ARBA00022942"/>
    </source>
</evidence>
<dbReference type="Pfam" id="PF00227">
    <property type="entry name" value="Proteasome"/>
    <property type="match status" value="1"/>
</dbReference>
<keyword evidence="16" id="KW-1185">Reference proteome</keyword>
<keyword evidence="10" id="KW-0647">Proteasome</keyword>
<accession>A0A8H5G9E5</accession>
<dbReference type="GO" id="GO:0005789">
    <property type="term" value="C:endoplasmic reticulum membrane"/>
    <property type="evidence" value="ECO:0007669"/>
    <property type="project" value="UniProtKB-SubCell"/>
</dbReference>
<dbReference type="AlphaFoldDB" id="A0A8H5G9E5"/>
<protein>
    <recommendedName>
        <fullName evidence="5">Protein ROT1</fullName>
    </recommendedName>
    <alternativeName>
        <fullName evidence="4">Protein rot1</fullName>
    </alternativeName>
</protein>
<dbReference type="PANTHER" id="PTHR28090:SF1">
    <property type="entry name" value="PROTEIN ROT1"/>
    <property type="match status" value="1"/>
</dbReference>
<evidence type="ECO:0000256" key="4">
    <source>
        <dbReference type="ARBA" id="ARBA00016195"/>
    </source>
</evidence>
<dbReference type="InterPro" id="IPR029055">
    <property type="entry name" value="Ntn_hydrolases_N"/>
</dbReference>
<gene>
    <name evidence="15" type="ORF">D9756_004671</name>
</gene>
<evidence type="ECO:0000256" key="7">
    <source>
        <dbReference type="ARBA" id="ARBA00022692"/>
    </source>
</evidence>
<proteinExistence type="inferred from homology"/>
<organism evidence="15 16">
    <name type="scientific">Leucocoprinus leucothites</name>
    <dbReference type="NCBI Taxonomy" id="201217"/>
    <lineage>
        <taxon>Eukaryota</taxon>
        <taxon>Fungi</taxon>
        <taxon>Dikarya</taxon>
        <taxon>Basidiomycota</taxon>
        <taxon>Agaricomycotina</taxon>
        <taxon>Agaricomycetes</taxon>
        <taxon>Agaricomycetidae</taxon>
        <taxon>Agaricales</taxon>
        <taxon>Agaricineae</taxon>
        <taxon>Agaricaceae</taxon>
        <taxon>Leucocoprinus</taxon>
    </lineage>
</organism>
<keyword evidence="9" id="KW-0256">Endoplasmic reticulum</keyword>
<keyword evidence="7" id="KW-0812">Transmembrane</keyword>
<dbReference type="CDD" id="cd03757">
    <property type="entry name" value="proteasome_beta_type_1"/>
    <property type="match status" value="1"/>
</dbReference>
<evidence type="ECO:0000313" key="15">
    <source>
        <dbReference type="EMBL" id="KAF5360675.1"/>
    </source>
</evidence>
<evidence type="ECO:0000256" key="13">
    <source>
        <dbReference type="ARBA" id="ARBA00023242"/>
    </source>
</evidence>
<evidence type="ECO:0000256" key="11">
    <source>
        <dbReference type="ARBA" id="ARBA00022989"/>
    </source>
</evidence>
<keyword evidence="8" id="KW-0732">Signal</keyword>
<comment type="caution">
    <text evidence="15">The sequence shown here is derived from an EMBL/GenBank/DDBJ whole genome shotgun (WGS) entry which is preliminary data.</text>
</comment>
<evidence type="ECO:0000256" key="5">
    <source>
        <dbReference type="ARBA" id="ARBA00017291"/>
    </source>
</evidence>
<name>A0A8H5G9E5_9AGAR</name>
<dbReference type="GO" id="GO:0051603">
    <property type="term" value="P:proteolysis involved in protein catabolic process"/>
    <property type="evidence" value="ECO:0007669"/>
    <property type="project" value="InterPro"/>
</dbReference>
<dbReference type="GO" id="GO:0051082">
    <property type="term" value="F:unfolded protein binding"/>
    <property type="evidence" value="ECO:0007669"/>
    <property type="project" value="TreeGrafter"/>
</dbReference>
<feature type="region of interest" description="Disordered" evidence="14">
    <location>
        <begin position="404"/>
        <end position="426"/>
    </location>
</feature>
<dbReference type="Gene3D" id="3.60.20.10">
    <property type="entry name" value="Glutamine Phosphoribosylpyrophosphate, subunit 1, domain 1"/>
    <property type="match status" value="1"/>
</dbReference>
<dbReference type="PROSITE" id="PS00854">
    <property type="entry name" value="PROTEASOME_BETA_1"/>
    <property type="match status" value="1"/>
</dbReference>
<dbReference type="InterPro" id="IPR023333">
    <property type="entry name" value="Proteasome_suB-type"/>
</dbReference>
<keyword evidence="13" id="KW-0539">Nucleus</keyword>
<dbReference type="GO" id="GO:0006458">
    <property type="term" value="P:'de novo' protein folding"/>
    <property type="evidence" value="ECO:0007669"/>
    <property type="project" value="InterPro"/>
</dbReference>
<dbReference type="Pfam" id="PF10681">
    <property type="entry name" value="Rot1"/>
    <property type="match status" value="1"/>
</dbReference>
<dbReference type="PANTHER" id="PTHR28090">
    <property type="entry name" value="PROTEIN ROT1"/>
    <property type="match status" value="1"/>
</dbReference>
<evidence type="ECO:0000256" key="3">
    <source>
        <dbReference type="ARBA" id="ARBA00007149"/>
    </source>
</evidence>
<dbReference type="GO" id="GO:0019774">
    <property type="term" value="C:proteasome core complex, beta-subunit complex"/>
    <property type="evidence" value="ECO:0007669"/>
    <property type="project" value="UniProtKB-ARBA"/>
</dbReference>
<dbReference type="InterPro" id="IPR019623">
    <property type="entry name" value="Rot1"/>
</dbReference>
<comment type="similarity">
    <text evidence="3">Belongs to the ROT1 family.</text>
</comment>
<feature type="compositionally biased region" description="Polar residues" evidence="14">
    <location>
        <begin position="404"/>
        <end position="423"/>
    </location>
</feature>
<sequence length="452" mass="49515">MPDMHVLAQAQPQQQAFNPYTENGGTILAIAGADFSVIAGDTRQSEGYSIQTRYAPKVFRLTDKAVLAVNGFAADGNMFVKKVRQRLEWYRHAHAKDMPIRAIARLIQTMLYSRRFFPYYVYNILGGIEEDGTGAVYSFDPVGSYEREACRAAGAAQSLVQPFLDNQIYFKNQTPASGTSFPRHLPLSTVLSLVIDSFTSATERHIEVGDGLEIYVVLSKNSPSIQGLRDIRVFSQQDPTTAQTTLIGTWSSGSRRVLTGPGFADPANMSFHYPETTGISYSFSADQFYEIARYRFNSNGSEPTCITGVIGWSHGKYQLNSNGSMSLTPLPDGFQQIQDPCAAVSNFIEDYRVTQELYQQWQIFVDPQAGPKLHLFQFDGAPLAPMFKVSETPNMLPTQLLRNTSSTDTAADPNSSSNVQRRSPSGAVGNLAGSVTAGLSGVVVVAFASLLL</sequence>
<comment type="subcellular location">
    <subcellularLocation>
        <location evidence="1">Endoplasmic reticulum membrane</location>
        <topology evidence="1">Single-pass type I membrane protein</topology>
    </subcellularLocation>
    <subcellularLocation>
        <location evidence="2">Nucleus</location>
    </subcellularLocation>
</comment>
<keyword evidence="11" id="KW-1133">Transmembrane helix</keyword>
<evidence type="ECO:0000256" key="14">
    <source>
        <dbReference type="SAM" id="MobiDB-lite"/>
    </source>
</evidence>
<evidence type="ECO:0000256" key="12">
    <source>
        <dbReference type="ARBA" id="ARBA00023136"/>
    </source>
</evidence>
<keyword evidence="12" id="KW-0472">Membrane</keyword>
<dbReference type="OrthoDB" id="268479at2759"/>
<evidence type="ECO:0000256" key="9">
    <source>
        <dbReference type="ARBA" id="ARBA00022824"/>
    </source>
</evidence>
<dbReference type="GO" id="GO:0005634">
    <property type="term" value="C:nucleus"/>
    <property type="evidence" value="ECO:0007669"/>
    <property type="project" value="UniProtKB-SubCell"/>
</dbReference>
<reference evidence="15 16" key="1">
    <citation type="journal article" date="2020" name="ISME J.">
        <title>Uncovering the hidden diversity of litter-decomposition mechanisms in mushroom-forming fungi.</title>
        <authorList>
            <person name="Floudas D."/>
            <person name="Bentzer J."/>
            <person name="Ahren D."/>
            <person name="Johansson T."/>
            <person name="Persson P."/>
            <person name="Tunlid A."/>
        </authorList>
    </citation>
    <scope>NUCLEOTIDE SEQUENCE [LARGE SCALE GENOMIC DNA]</scope>
    <source>
        <strain evidence="15 16">CBS 146.42</strain>
    </source>
</reference>
<dbReference type="InterPro" id="IPR016050">
    <property type="entry name" value="Proteasome_bsu_CS"/>
</dbReference>
<evidence type="ECO:0000256" key="2">
    <source>
        <dbReference type="ARBA" id="ARBA00004123"/>
    </source>
</evidence>
<dbReference type="EMBL" id="JAACJO010000003">
    <property type="protein sequence ID" value="KAF5360675.1"/>
    <property type="molecule type" value="Genomic_DNA"/>
</dbReference>
<dbReference type="Proteomes" id="UP000559027">
    <property type="component" value="Unassembled WGS sequence"/>
</dbReference>
<dbReference type="SUPFAM" id="SSF56235">
    <property type="entry name" value="N-terminal nucleophile aminohydrolases (Ntn hydrolases)"/>
    <property type="match status" value="1"/>
</dbReference>
<keyword evidence="6" id="KW-0963">Cytoplasm</keyword>
<evidence type="ECO:0000256" key="1">
    <source>
        <dbReference type="ARBA" id="ARBA00004115"/>
    </source>
</evidence>
<evidence type="ECO:0000256" key="6">
    <source>
        <dbReference type="ARBA" id="ARBA00022490"/>
    </source>
</evidence>